<feature type="region of interest" description="Disordered" evidence="1">
    <location>
        <begin position="35"/>
        <end position="68"/>
    </location>
</feature>
<evidence type="ECO:0000313" key="3">
    <source>
        <dbReference type="Proteomes" id="UP001379533"/>
    </source>
</evidence>
<evidence type="ECO:0000313" key="2">
    <source>
        <dbReference type="EMBL" id="WXA97310.1"/>
    </source>
</evidence>
<reference evidence="2 3" key="1">
    <citation type="submission" date="2021-12" db="EMBL/GenBank/DDBJ databases">
        <title>Discovery of the Pendulisporaceae a myxobacterial family with distinct sporulation behavior and unique specialized metabolism.</title>
        <authorList>
            <person name="Garcia R."/>
            <person name="Popoff A."/>
            <person name="Bader C.D."/>
            <person name="Loehr J."/>
            <person name="Walesch S."/>
            <person name="Walt C."/>
            <person name="Boldt J."/>
            <person name="Bunk B."/>
            <person name="Haeckl F.J.F.P.J."/>
            <person name="Gunesch A.P."/>
            <person name="Birkelbach J."/>
            <person name="Nuebel U."/>
            <person name="Pietschmann T."/>
            <person name="Bach T."/>
            <person name="Mueller R."/>
        </authorList>
    </citation>
    <scope>NUCLEOTIDE SEQUENCE [LARGE SCALE GENOMIC DNA]</scope>
    <source>
        <strain evidence="2 3">MSr12523</strain>
    </source>
</reference>
<organism evidence="2 3">
    <name type="scientific">Pendulispora brunnea</name>
    <dbReference type="NCBI Taxonomy" id="2905690"/>
    <lineage>
        <taxon>Bacteria</taxon>
        <taxon>Pseudomonadati</taxon>
        <taxon>Myxococcota</taxon>
        <taxon>Myxococcia</taxon>
        <taxon>Myxococcales</taxon>
        <taxon>Sorangiineae</taxon>
        <taxon>Pendulisporaceae</taxon>
        <taxon>Pendulispora</taxon>
    </lineage>
</organism>
<gene>
    <name evidence="2" type="ORF">LZC95_10735</name>
</gene>
<accession>A0ABZ2KJR5</accession>
<evidence type="ECO:0000256" key="1">
    <source>
        <dbReference type="SAM" id="MobiDB-lite"/>
    </source>
</evidence>
<feature type="compositionally biased region" description="Basic and acidic residues" evidence="1">
    <location>
        <begin position="38"/>
        <end position="68"/>
    </location>
</feature>
<protein>
    <submittedName>
        <fullName evidence="2">Uncharacterized protein</fullName>
    </submittedName>
</protein>
<dbReference type="Proteomes" id="UP001379533">
    <property type="component" value="Chromosome"/>
</dbReference>
<feature type="region of interest" description="Disordered" evidence="1">
    <location>
        <begin position="120"/>
        <end position="140"/>
    </location>
</feature>
<dbReference type="EMBL" id="CP089982">
    <property type="protein sequence ID" value="WXA97310.1"/>
    <property type="molecule type" value="Genomic_DNA"/>
</dbReference>
<proteinExistence type="predicted"/>
<name>A0ABZ2KJR5_9BACT</name>
<dbReference type="RefSeq" id="WP_394847926.1">
    <property type="nucleotide sequence ID" value="NZ_CP089982.1"/>
</dbReference>
<sequence length="140" mass="15328">MKLFFEAGTVSAADESFAGKYGLANDAAAARYGVASEAVRERRPSSSRELKELKEFEPPPKQRRAKEGVPVKPIIMEWDEWALAFQSEPVTIDYGKQVPDDAPTTQDLISSGIRLHMAAQAESMETETVRSTVGAAPDLE</sequence>
<keyword evidence="3" id="KW-1185">Reference proteome</keyword>